<accession>A0ABZ1IIQ2</accession>
<dbReference type="InterPro" id="IPR043917">
    <property type="entry name" value="DUF5753"/>
</dbReference>
<sequence>MASAPSLRRRRLVGALKRLRLDAGMTLAEAGEAAGFSEAKVSRIETFRFQVSGDDTYSLAKALGASEETANALVKLARSAKQRGWWHDAASEGSGLGTFADFLELESEAREIFEFQETLIPGRLQTAGYAAAVIRADLPNATDDEVDRRVKLRLDRQSRSSAPLWTVVFEAALEMPVGGPEVMCEQLDHLSEVAKRPGIQVQVLPKRSRGHAAIGTSFTLFELTDGATFAHIDTLTGGLLIEDSAQVEIYRKARLGLQAAAADFDGSDTLVKRARDNHRSTP</sequence>
<dbReference type="InterPro" id="IPR001387">
    <property type="entry name" value="Cro/C1-type_HTH"/>
</dbReference>
<name>A0ABZ1IIQ2_9PSEU</name>
<feature type="domain" description="HTH cro/C1-type" evidence="1">
    <location>
        <begin position="16"/>
        <end position="70"/>
    </location>
</feature>
<dbReference type="Proteomes" id="UP001330812">
    <property type="component" value="Chromosome"/>
</dbReference>
<dbReference type="InterPro" id="IPR010982">
    <property type="entry name" value="Lambda_DNA-bd_dom_sf"/>
</dbReference>
<dbReference type="PROSITE" id="PS50943">
    <property type="entry name" value="HTH_CROC1"/>
    <property type="match status" value="1"/>
</dbReference>
<keyword evidence="3" id="KW-1185">Reference proteome</keyword>
<gene>
    <name evidence="2" type="ORF">VSH64_15085</name>
</gene>
<evidence type="ECO:0000313" key="2">
    <source>
        <dbReference type="EMBL" id="WSE33424.1"/>
    </source>
</evidence>
<evidence type="ECO:0000313" key="3">
    <source>
        <dbReference type="Proteomes" id="UP001330812"/>
    </source>
</evidence>
<dbReference type="SMART" id="SM00530">
    <property type="entry name" value="HTH_XRE"/>
    <property type="match status" value="1"/>
</dbReference>
<organism evidence="2 3">
    <name type="scientific">Amycolatopsis rhabdoformis</name>
    <dbReference type="NCBI Taxonomy" id="1448059"/>
    <lineage>
        <taxon>Bacteria</taxon>
        <taxon>Bacillati</taxon>
        <taxon>Actinomycetota</taxon>
        <taxon>Actinomycetes</taxon>
        <taxon>Pseudonocardiales</taxon>
        <taxon>Pseudonocardiaceae</taxon>
        <taxon>Amycolatopsis</taxon>
    </lineage>
</organism>
<reference evidence="2 3" key="1">
    <citation type="journal article" date="2015" name="Int. J. Syst. Evol. Microbiol.">
        <title>Amycolatopsis rhabdoformis sp. nov., an actinomycete isolated from a tropical forest soil.</title>
        <authorList>
            <person name="Souza W.R."/>
            <person name="Silva R.E."/>
            <person name="Goodfellow M."/>
            <person name="Busarakam K."/>
            <person name="Figueiro F.S."/>
            <person name="Ferreira D."/>
            <person name="Rodrigues-Filho E."/>
            <person name="Moraes L.A.B."/>
            <person name="Zucchi T.D."/>
        </authorList>
    </citation>
    <scope>NUCLEOTIDE SEQUENCE [LARGE SCALE GENOMIC DNA]</scope>
    <source>
        <strain evidence="2 3">NCIMB 14900</strain>
    </source>
</reference>
<dbReference type="Gene3D" id="1.10.260.40">
    <property type="entry name" value="lambda repressor-like DNA-binding domains"/>
    <property type="match status" value="1"/>
</dbReference>
<protein>
    <submittedName>
        <fullName evidence="2">Helix-turn-helix transcriptional regulator</fullName>
    </submittedName>
</protein>
<dbReference type="RefSeq" id="WP_326836224.1">
    <property type="nucleotide sequence ID" value="NZ_CP142149.1"/>
</dbReference>
<dbReference type="CDD" id="cd00093">
    <property type="entry name" value="HTH_XRE"/>
    <property type="match status" value="1"/>
</dbReference>
<dbReference type="Pfam" id="PF13560">
    <property type="entry name" value="HTH_31"/>
    <property type="match status" value="1"/>
</dbReference>
<evidence type="ECO:0000259" key="1">
    <source>
        <dbReference type="PROSITE" id="PS50943"/>
    </source>
</evidence>
<proteinExistence type="predicted"/>
<dbReference type="Pfam" id="PF19054">
    <property type="entry name" value="DUF5753"/>
    <property type="match status" value="1"/>
</dbReference>
<dbReference type="EMBL" id="CP142149">
    <property type="protein sequence ID" value="WSE33424.1"/>
    <property type="molecule type" value="Genomic_DNA"/>
</dbReference>
<dbReference type="SUPFAM" id="SSF47413">
    <property type="entry name" value="lambda repressor-like DNA-binding domains"/>
    <property type="match status" value="1"/>
</dbReference>